<dbReference type="Pfam" id="PF02371">
    <property type="entry name" value="Transposase_20"/>
    <property type="match status" value="1"/>
</dbReference>
<proteinExistence type="predicted"/>
<dbReference type="InterPro" id="IPR047650">
    <property type="entry name" value="Transpos_IS110"/>
</dbReference>
<evidence type="ECO:0000313" key="5">
    <source>
        <dbReference type="Proteomes" id="UP001386437"/>
    </source>
</evidence>
<dbReference type="RefSeq" id="WP_336602988.1">
    <property type="nucleotide sequence ID" value="NZ_JACFYJ010000226.1"/>
</dbReference>
<reference evidence="4 5" key="1">
    <citation type="journal article" date="2022" name="Arch. Microbiol.">
        <title>Paraburkholderia bengalensis sp. nov. isolated from roots of Oryza sativa, IR64.</title>
        <authorList>
            <person name="Nag P."/>
            <person name="Mondal N."/>
            <person name="Sarkar J."/>
            <person name="Das S."/>
        </authorList>
    </citation>
    <scope>NUCLEOTIDE SEQUENCE [LARGE SCALE GENOMIC DNA]</scope>
    <source>
        <strain evidence="4 5">IR64_4_BI</strain>
    </source>
</reference>
<dbReference type="PANTHER" id="PTHR33055">
    <property type="entry name" value="TRANSPOSASE FOR INSERTION SEQUENCE ELEMENT IS1111A"/>
    <property type="match status" value="1"/>
</dbReference>
<keyword evidence="5" id="KW-1185">Reference proteome</keyword>
<name>A0ABU8J735_9BURK</name>
<gene>
    <name evidence="4" type="ORF">H3V53_42280</name>
</gene>
<protein>
    <submittedName>
        <fullName evidence="4">IS110 family transposase</fullName>
    </submittedName>
</protein>
<feature type="coiled-coil region" evidence="1">
    <location>
        <begin position="179"/>
        <end position="206"/>
    </location>
</feature>
<comment type="caution">
    <text evidence="4">The sequence shown here is derived from an EMBL/GenBank/DDBJ whole genome shotgun (WGS) entry which is preliminary data.</text>
</comment>
<dbReference type="Pfam" id="PF01548">
    <property type="entry name" value="DEDD_Tnp_IS110"/>
    <property type="match status" value="1"/>
</dbReference>
<evidence type="ECO:0000259" key="3">
    <source>
        <dbReference type="Pfam" id="PF02371"/>
    </source>
</evidence>
<dbReference type="InterPro" id="IPR002525">
    <property type="entry name" value="Transp_IS110-like_N"/>
</dbReference>
<organism evidence="4 5">
    <name type="scientific">Paraburkholderia bengalensis</name>
    <dbReference type="NCBI Taxonomy" id="2747562"/>
    <lineage>
        <taxon>Bacteria</taxon>
        <taxon>Pseudomonadati</taxon>
        <taxon>Pseudomonadota</taxon>
        <taxon>Betaproteobacteria</taxon>
        <taxon>Burkholderiales</taxon>
        <taxon>Burkholderiaceae</taxon>
        <taxon>Paraburkholderia</taxon>
    </lineage>
</organism>
<dbReference type="NCBIfam" id="NF033542">
    <property type="entry name" value="transpos_IS110"/>
    <property type="match status" value="1"/>
</dbReference>
<dbReference type="PANTHER" id="PTHR33055:SF3">
    <property type="entry name" value="PUTATIVE TRANSPOSASE FOR IS117-RELATED"/>
    <property type="match status" value="1"/>
</dbReference>
<evidence type="ECO:0000313" key="4">
    <source>
        <dbReference type="EMBL" id="MEI6003462.1"/>
    </source>
</evidence>
<evidence type="ECO:0000259" key="2">
    <source>
        <dbReference type="Pfam" id="PF01548"/>
    </source>
</evidence>
<sequence length="339" mass="37986">MKLMPVGVDIAKNLFQVHYVDQETGQVVNKAIKRSKFLEHFANRAPCLIGMEACGGAHHWARQLEKMGHKVRLMPAQFVKAFNIRNKNDPADARAIWLAVQQPGKPVAVKTEMQQAMLALHRMRQQLVKFRTMQTNSLRGLLAEYGEVMGKGRAAMNKSIPQVLARIAERLPAMLIDTLREQWNRLAKLDEQIAEIERRMRQWVIEDHAVKAISDIPGVGLLTATAAVATIGNAKAFRSGREFAACIGIVPKQTGSGGKINLHGISKRGDSYLRTLLIHGARSVLRHAKQPDPWLEQISKRRPPNVVVVALANKMARTIWAIIAHDRRYEKTYTSVKPA</sequence>
<dbReference type="InterPro" id="IPR003346">
    <property type="entry name" value="Transposase_20"/>
</dbReference>
<feature type="domain" description="Transposase IS110-like N-terminal" evidence="2">
    <location>
        <begin position="6"/>
        <end position="145"/>
    </location>
</feature>
<accession>A0ABU8J735</accession>
<evidence type="ECO:0000256" key="1">
    <source>
        <dbReference type="SAM" id="Coils"/>
    </source>
</evidence>
<dbReference type="EMBL" id="JACFYJ010000226">
    <property type="protein sequence ID" value="MEI6003462.1"/>
    <property type="molecule type" value="Genomic_DNA"/>
</dbReference>
<feature type="domain" description="Transposase IS116/IS110/IS902 C-terminal" evidence="3">
    <location>
        <begin position="212"/>
        <end position="289"/>
    </location>
</feature>
<dbReference type="Proteomes" id="UP001386437">
    <property type="component" value="Unassembled WGS sequence"/>
</dbReference>
<keyword evidence="1" id="KW-0175">Coiled coil</keyword>